<dbReference type="InParanoid" id="B8C775"/>
<dbReference type="GO" id="GO:0016491">
    <property type="term" value="F:oxidoreductase activity"/>
    <property type="evidence" value="ECO:0000318"/>
    <property type="project" value="GO_Central"/>
</dbReference>
<dbReference type="Proteomes" id="UP000001449">
    <property type="component" value="Chromosome 8"/>
</dbReference>
<dbReference type="STRING" id="35128.B8C775"/>
<dbReference type="SUPFAM" id="SSF50814">
    <property type="entry name" value="Lipocalins"/>
    <property type="match status" value="1"/>
</dbReference>
<keyword evidence="2" id="KW-0732">Signal</keyword>
<keyword evidence="5" id="KW-1185">Reference proteome</keyword>
<dbReference type="InterPro" id="IPR010788">
    <property type="entry name" value="VDE_dom"/>
</dbReference>
<dbReference type="KEGG" id="tps:THAPSDRAFT_7677"/>
<reference evidence="4 5" key="2">
    <citation type="journal article" date="2008" name="Nature">
        <title>The Phaeodactylum genome reveals the evolutionary history of diatom genomes.</title>
        <authorList>
            <person name="Bowler C."/>
            <person name="Allen A.E."/>
            <person name="Badger J.H."/>
            <person name="Grimwood J."/>
            <person name="Jabbari K."/>
            <person name="Kuo A."/>
            <person name="Maheswari U."/>
            <person name="Martens C."/>
            <person name="Maumus F."/>
            <person name="Otillar R.P."/>
            <person name="Rayko E."/>
            <person name="Salamov A."/>
            <person name="Vandepoele K."/>
            <person name="Beszteri B."/>
            <person name="Gruber A."/>
            <person name="Heijde M."/>
            <person name="Katinka M."/>
            <person name="Mock T."/>
            <person name="Valentin K."/>
            <person name="Verret F."/>
            <person name="Berges J.A."/>
            <person name="Brownlee C."/>
            <person name="Cadoret J.P."/>
            <person name="Chiovitti A."/>
            <person name="Choi C.J."/>
            <person name="Coesel S."/>
            <person name="De Martino A."/>
            <person name="Detter J.C."/>
            <person name="Durkin C."/>
            <person name="Falciatore A."/>
            <person name="Fournet J."/>
            <person name="Haruta M."/>
            <person name="Huysman M.J."/>
            <person name="Jenkins B.D."/>
            <person name="Jiroutova K."/>
            <person name="Jorgensen R.E."/>
            <person name="Joubert Y."/>
            <person name="Kaplan A."/>
            <person name="Kroger N."/>
            <person name="Kroth P.G."/>
            <person name="La Roche J."/>
            <person name="Lindquist E."/>
            <person name="Lommer M."/>
            <person name="Martin-Jezequel V."/>
            <person name="Lopez P.J."/>
            <person name="Lucas S."/>
            <person name="Mangogna M."/>
            <person name="McGinnis K."/>
            <person name="Medlin L.K."/>
            <person name="Montsant A."/>
            <person name="Oudot-Le Secq M.P."/>
            <person name="Napoli C."/>
            <person name="Obornik M."/>
            <person name="Parker M.S."/>
            <person name="Petit J.L."/>
            <person name="Porcel B.M."/>
            <person name="Poulsen N."/>
            <person name="Robison M."/>
            <person name="Rychlewski L."/>
            <person name="Rynearson T.A."/>
            <person name="Schmutz J."/>
            <person name="Shapiro H."/>
            <person name="Siaut M."/>
            <person name="Stanley M."/>
            <person name="Sussman M.R."/>
            <person name="Taylor A.R."/>
            <person name="Vardi A."/>
            <person name="von Dassow P."/>
            <person name="Vyverman W."/>
            <person name="Willis A."/>
            <person name="Wyrwicz L.S."/>
            <person name="Rokhsar D.S."/>
            <person name="Weissenbach J."/>
            <person name="Armbrust E.V."/>
            <person name="Green B.R."/>
            <person name="Van de Peer Y."/>
            <person name="Grigoriev I.V."/>
        </authorList>
    </citation>
    <scope>NUCLEOTIDE SEQUENCE [LARGE SCALE GENOMIC DNA]</scope>
    <source>
        <strain evidence="4 5">CCMP1335</strain>
    </source>
</reference>
<evidence type="ECO:0000313" key="5">
    <source>
        <dbReference type="Proteomes" id="UP000001449"/>
    </source>
</evidence>
<proteinExistence type="predicted"/>
<evidence type="ECO:0000259" key="3">
    <source>
        <dbReference type="Pfam" id="PF07137"/>
    </source>
</evidence>
<protein>
    <submittedName>
        <fullName evidence="4">Diadinoxanthin de-epoxidase</fullName>
    </submittedName>
</protein>
<dbReference type="GeneID" id="7452849"/>
<name>B8C775_THAPS</name>
<evidence type="ECO:0000256" key="2">
    <source>
        <dbReference type="SAM" id="SignalP"/>
    </source>
</evidence>
<dbReference type="AlphaFoldDB" id="B8C775"/>
<dbReference type="EMBL" id="CM000644">
    <property type="protein sequence ID" value="EED90931.1"/>
    <property type="molecule type" value="Genomic_DNA"/>
</dbReference>
<dbReference type="GO" id="GO:0046422">
    <property type="term" value="F:violaxanthin de-epoxidase activity"/>
    <property type="evidence" value="ECO:0007669"/>
    <property type="project" value="InterPro"/>
</dbReference>
<feature type="coiled-coil region" evidence="1">
    <location>
        <begin position="404"/>
        <end position="453"/>
    </location>
</feature>
<feature type="domain" description="VDE lipocalin" evidence="3">
    <location>
        <begin position="113"/>
        <end position="356"/>
    </location>
</feature>
<keyword evidence="1" id="KW-0175">Coiled coil</keyword>
<sequence length="459" mass="50971">MKLFLSLVLAAAPVSSFAPSNPVVSRTHSSVHSQQHNHVLEAHNDNMDDITFSLSARNINNEIVERIGKVTTSALLALTLSFSAITSPISGPNGDVLSSIPSANAADGAKIGLCLVKKCRVPLAKCITNPNCLANVICINSCNGKEDETGCQINCGNVFENDVVGEFNKCAVTDMTCVPQKKDDGSYPVPSKDVLVQSFDTKLWNGRWFITAGQNKLFDTFPCQVHFFTETAPGKFVGKLNWRIEEPDGEFFTRDAVQEFVQDPNNPAHLINHDNEYLHYQDDWYIVDYAADDNKEGVPPFAFVYYRGENDAWIGYGGAVVYTRDSKLPESLLPRLREAAKKVNFDFDKDFDLTDNSCKALEKGEEVVLREKFAGKMAIQTEKQLQQQAVLARTAASNTVKGEVTAVEKSLQKIEEKALAFEKELMKDVVSVEKEIVKEVEEVEKEIVQEEQKIFGGIR</sequence>
<dbReference type="RefSeq" id="XP_002292080.1">
    <property type="nucleotide sequence ID" value="XM_002292044.1"/>
</dbReference>
<dbReference type="GO" id="GO:0010028">
    <property type="term" value="P:xanthophyll cycle"/>
    <property type="evidence" value="ECO:0007669"/>
    <property type="project" value="InterPro"/>
</dbReference>
<organism evidence="4 5">
    <name type="scientific">Thalassiosira pseudonana</name>
    <name type="common">Marine diatom</name>
    <name type="synonym">Cyclotella nana</name>
    <dbReference type="NCBI Taxonomy" id="35128"/>
    <lineage>
        <taxon>Eukaryota</taxon>
        <taxon>Sar</taxon>
        <taxon>Stramenopiles</taxon>
        <taxon>Ochrophyta</taxon>
        <taxon>Bacillariophyta</taxon>
        <taxon>Coscinodiscophyceae</taxon>
        <taxon>Thalassiosirophycidae</taxon>
        <taxon>Thalassiosirales</taxon>
        <taxon>Thalassiosiraceae</taxon>
        <taxon>Thalassiosira</taxon>
    </lineage>
</organism>
<feature type="chain" id="PRO_5002866353" evidence="2">
    <location>
        <begin position="17"/>
        <end position="459"/>
    </location>
</feature>
<gene>
    <name evidence="4" type="primary">DDE</name>
    <name evidence="4" type="ORF">THAPSDRAFT_7677</name>
</gene>
<reference evidence="4 5" key="1">
    <citation type="journal article" date="2004" name="Science">
        <title>The genome of the diatom Thalassiosira pseudonana: ecology, evolution, and metabolism.</title>
        <authorList>
            <person name="Armbrust E.V."/>
            <person name="Berges J.A."/>
            <person name="Bowler C."/>
            <person name="Green B.R."/>
            <person name="Martinez D."/>
            <person name="Putnam N.H."/>
            <person name="Zhou S."/>
            <person name="Allen A.E."/>
            <person name="Apt K.E."/>
            <person name="Bechner M."/>
            <person name="Brzezinski M.A."/>
            <person name="Chaal B.K."/>
            <person name="Chiovitti A."/>
            <person name="Davis A.K."/>
            <person name="Demarest M.S."/>
            <person name="Detter J.C."/>
            <person name="Glavina T."/>
            <person name="Goodstein D."/>
            <person name="Hadi M.Z."/>
            <person name="Hellsten U."/>
            <person name="Hildebrand M."/>
            <person name="Jenkins B.D."/>
            <person name="Jurka J."/>
            <person name="Kapitonov V.V."/>
            <person name="Kroger N."/>
            <person name="Lau W.W."/>
            <person name="Lane T.W."/>
            <person name="Larimer F.W."/>
            <person name="Lippmeier J.C."/>
            <person name="Lucas S."/>
            <person name="Medina M."/>
            <person name="Montsant A."/>
            <person name="Obornik M."/>
            <person name="Parker M.S."/>
            <person name="Palenik B."/>
            <person name="Pazour G.J."/>
            <person name="Richardson P.M."/>
            <person name="Rynearson T.A."/>
            <person name="Saito M.A."/>
            <person name="Schwartz D.C."/>
            <person name="Thamatrakoln K."/>
            <person name="Valentin K."/>
            <person name="Vardi A."/>
            <person name="Wilkerson F.P."/>
            <person name="Rokhsar D.S."/>
        </authorList>
    </citation>
    <scope>NUCLEOTIDE SEQUENCE [LARGE SCALE GENOMIC DNA]</scope>
    <source>
        <strain evidence="4 5">CCMP1335</strain>
    </source>
</reference>
<feature type="signal peptide" evidence="2">
    <location>
        <begin position="1"/>
        <end position="16"/>
    </location>
</feature>
<evidence type="ECO:0000313" key="4">
    <source>
        <dbReference type="EMBL" id="EED90931.1"/>
    </source>
</evidence>
<evidence type="ECO:0000256" key="1">
    <source>
        <dbReference type="SAM" id="Coils"/>
    </source>
</evidence>
<dbReference type="InterPro" id="IPR012674">
    <property type="entry name" value="Calycin"/>
</dbReference>
<dbReference type="InterPro" id="IPR044682">
    <property type="entry name" value="VDE"/>
</dbReference>
<dbReference type="PANTHER" id="PTHR33970:SF1">
    <property type="entry name" value="VIOLAXANTHIN DE-EPOXIDASE, CHLOROPLASTIC"/>
    <property type="match status" value="1"/>
</dbReference>
<dbReference type="CDD" id="cd19420">
    <property type="entry name" value="lipocalin_VDE"/>
    <property type="match status" value="1"/>
</dbReference>
<dbReference type="PANTHER" id="PTHR33970">
    <property type="entry name" value="VIOLAXANTHIN DE-EPOXIDASE, CHLOROPLASTIC-RELATED"/>
    <property type="match status" value="1"/>
</dbReference>
<dbReference type="Pfam" id="PF07137">
    <property type="entry name" value="VDE"/>
    <property type="match status" value="1"/>
</dbReference>
<accession>B8C775</accession>
<dbReference type="Gene3D" id="2.40.128.20">
    <property type="match status" value="1"/>
</dbReference>